<dbReference type="EMBL" id="BMAT01005301">
    <property type="protein sequence ID" value="GFR90671.1"/>
    <property type="molecule type" value="Genomic_DNA"/>
</dbReference>
<proteinExistence type="predicted"/>
<evidence type="ECO:0000313" key="2">
    <source>
        <dbReference type="EMBL" id="GFR90671.1"/>
    </source>
</evidence>
<protein>
    <submittedName>
        <fullName evidence="2">Integral membrane protein GPR180-like</fullName>
    </submittedName>
</protein>
<keyword evidence="3" id="KW-1185">Reference proteome</keyword>
<accession>A0AAV4GZF0</accession>
<name>A0AAV4GZF0_9GAST</name>
<sequence>MYGRYYIHVLGLLKFYQLMTLTYFVVACVVAPQLWDTLSKGGPMQLVIQLLTCSMTLQFVAVFIIIIHFYRWDASQRLLLWPLSVSATESLLLRLGRPLGILPEYLEL</sequence>
<keyword evidence="1" id="KW-0472">Membrane</keyword>
<keyword evidence="1" id="KW-1133">Transmembrane helix</keyword>
<evidence type="ECO:0000256" key="1">
    <source>
        <dbReference type="SAM" id="Phobius"/>
    </source>
</evidence>
<feature type="transmembrane region" description="Helical" evidence="1">
    <location>
        <begin position="12"/>
        <end position="35"/>
    </location>
</feature>
<dbReference type="Proteomes" id="UP000762676">
    <property type="component" value="Unassembled WGS sequence"/>
</dbReference>
<feature type="transmembrane region" description="Helical" evidence="1">
    <location>
        <begin position="47"/>
        <end position="70"/>
    </location>
</feature>
<dbReference type="PROSITE" id="PS51257">
    <property type="entry name" value="PROKAR_LIPOPROTEIN"/>
    <property type="match status" value="1"/>
</dbReference>
<keyword evidence="1" id="KW-0812">Transmembrane</keyword>
<organism evidence="2 3">
    <name type="scientific">Elysia marginata</name>
    <dbReference type="NCBI Taxonomy" id="1093978"/>
    <lineage>
        <taxon>Eukaryota</taxon>
        <taxon>Metazoa</taxon>
        <taxon>Spiralia</taxon>
        <taxon>Lophotrochozoa</taxon>
        <taxon>Mollusca</taxon>
        <taxon>Gastropoda</taxon>
        <taxon>Heterobranchia</taxon>
        <taxon>Euthyneura</taxon>
        <taxon>Panpulmonata</taxon>
        <taxon>Sacoglossa</taxon>
        <taxon>Placobranchoidea</taxon>
        <taxon>Plakobranchidae</taxon>
        <taxon>Elysia</taxon>
    </lineage>
</organism>
<evidence type="ECO:0000313" key="3">
    <source>
        <dbReference type="Proteomes" id="UP000762676"/>
    </source>
</evidence>
<comment type="caution">
    <text evidence="2">The sequence shown here is derived from an EMBL/GenBank/DDBJ whole genome shotgun (WGS) entry which is preliminary data.</text>
</comment>
<dbReference type="AlphaFoldDB" id="A0AAV4GZF0"/>
<reference evidence="2 3" key="1">
    <citation type="journal article" date="2021" name="Elife">
        <title>Chloroplast acquisition without the gene transfer in kleptoplastic sea slugs, Plakobranchus ocellatus.</title>
        <authorList>
            <person name="Maeda T."/>
            <person name="Takahashi S."/>
            <person name="Yoshida T."/>
            <person name="Shimamura S."/>
            <person name="Takaki Y."/>
            <person name="Nagai Y."/>
            <person name="Toyoda A."/>
            <person name="Suzuki Y."/>
            <person name="Arimoto A."/>
            <person name="Ishii H."/>
            <person name="Satoh N."/>
            <person name="Nishiyama T."/>
            <person name="Hasebe M."/>
            <person name="Maruyama T."/>
            <person name="Minagawa J."/>
            <person name="Obokata J."/>
            <person name="Shigenobu S."/>
        </authorList>
    </citation>
    <scope>NUCLEOTIDE SEQUENCE [LARGE SCALE GENOMIC DNA]</scope>
</reference>
<gene>
    <name evidence="2" type="ORF">ElyMa_002573600</name>
</gene>